<dbReference type="GO" id="GO:0004519">
    <property type="term" value="F:endonuclease activity"/>
    <property type="evidence" value="ECO:0007669"/>
    <property type="project" value="UniProtKB-KW"/>
</dbReference>
<dbReference type="AlphaFoldDB" id="A0AA45WXU8"/>
<dbReference type="InterPro" id="IPR019292">
    <property type="entry name" value="McrC"/>
</dbReference>
<accession>A0AA45WXU8</accession>
<keyword evidence="1" id="KW-0540">Nuclease</keyword>
<protein>
    <submittedName>
        <fullName evidence="1">5-methylcytosine-specific restriction endonuclease McrBC, regulatory subunit McrC</fullName>
    </submittedName>
</protein>
<sequence>MRSHLAEEDVIRIFEDTPHQLTLKPQQIEDLIKLGEWLGDNIVNLQANGKLTVNRLVGFVQMQHTRLLIYPKISRNAKDEAVYQRSFDVLMRLLSVSGFGGVKKLPNTQSMGRSQHDLLELFIGIFVDELLVCLKRDMNRGYRVDEENQAFIKGKIDFFNTLKKNSFRKHLHWVRYDHFTENILLNSIFKTVISLLIKRTKVAEHRKKLQQALLWFEDVDIISINSELWQQVTFDRLNSKYEPVFNMAKLFFHNMGPNINQGKDTVFSFLVPVNALFECYVTKWVKDQLNHGETIKTQGPVDYLAVMDGKHKVMLKPDVAVLNGDQVVRIYDAKYKEIQMGYADENFDQPSISGVGVSQSDIYQMLAYGVRYRCDDITLVYPKFMDQAEPVNYCFTIQNGEEGIRVNVQQVDLEEAFFI</sequence>
<reference evidence="1" key="1">
    <citation type="submission" date="2017-05" db="EMBL/GenBank/DDBJ databases">
        <authorList>
            <person name="Varghese N."/>
            <person name="Submissions S."/>
        </authorList>
    </citation>
    <scope>NUCLEOTIDE SEQUENCE</scope>
    <source>
        <strain evidence="1">Su22</strain>
    </source>
</reference>
<evidence type="ECO:0000313" key="1">
    <source>
        <dbReference type="EMBL" id="SMP64339.1"/>
    </source>
</evidence>
<gene>
    <name evidence="1" type="ORF">SAMN06296020_111129</name>
</gene>
<dbReference type="PANTHER" id="PTHR38733">
    <property type="entry name" value="PROTEIN MCRC"/>
    <property type="match status" value="1"/>
</dbReference>
<dbReference type="RefSeq" id="WP_283410044.1">
    <property type="nucleotide sequence ID" value="NZ_FXUF01000011.1"/>
</dbReference>
<keyword evidence="1" id="KW-0255">Endonuclease</keyword>
<dbReference type="Proteomes" id="UP001158066">
    <property type="component" value="Unassembled WGS sequence"/>
</dbReference>
<dbReference type="PANTHER" id="PTHR38733:SF1">
    <property type="entry name" value="TYPE IV METHYL-DIRECTED RESTRICTION ENZYME ECOKMCRBC"/>
    <property type="match status" value="1"/>
</dbReference>
<comment type="caution">
    <text evidence="1">The sequence shown here is derived from an EMBL/GenBank/DDBJ whole genome shotgun (WGS) entry which is preliminary data.</text>
</comment>
<dbReference type="Pfam" id="PF10117">
    <property type="entry name" value="McrBC"/>
    <property type="match status" value="1"/>
</dbReference>
<organism evidence="1 2">
    <name type="scientific">Anoxynatronum buryatiense</name>
    <dbReference type="NCBI Taxonomy" id="489973"/>
    <lineage>
        <taxon>Bacteria</taxon>
        <taxon>Bacillati</taxon>
        <taxon>Bacillota</taxon>
        <taxon>Clostridia</taxon>
        <taxon>Eubacteriales</taxon>
        <taxon>Clostridiaceae</taxon>
        <taxon>Anoxynatronum</taxon>
    </lineage>
</organism>
<dbReference type="EMBL" id="FXUF01000011">
    <property type="protein sequence ID" value="SMP64339.1"/>
    <property type="molecule type" value="Genomic_DNA"/>
</dbReference>
<evidence type="ECO:0000313" key="2">
    <source>
        <dbReference type="Proteomes" id="UP001158066"/>
    </source>
</evidence>
<proteinExistence type="predicted"/>
<keyword evidence="1" id="KW-0378">Hydrolase</keyword>
<name>A0AA45WXU8_9CLOT</name>
<keyword evidence="2" id="KW-1185">Reference proteome</keyword>